<organism evidence="4 5">
    <name type="scientific">Dickeya lacustris</name>
    <dbReference type="NCBI Taxonomy" id="2259638"/>
    <lineage>
        <taxon>Bacteria</taxon>
        <taxon>Pseudomonadati</taxon>
        <taxon>Pseudomonadota</taxon>
        <taxon>Gammaproteobacteria</taxon>
        <taxon>Enterobacterales</taxon>
        <taxon>Pectobacteriaceae</taxon>
        <taxon>Dickeya</taxon>
    </lineage>
</organism>
<feature type="DNA-binding region" description="H-T-H motif" evidence="2">
    <location>
        <begin position="36"/>
        <end position="55"/>
    </location>
</feature>
<dbReference type="SUPFAM" id="SSF46689">
    <property type="entry name" value="Homeodomain-like"/>
    <property type="match status" value="1"/>
</dbReference>
<dbReference type="EMBL" id="CP114280">
    <property type="protein sequence ID" value="WFN54518.1"/>
    <property type="molecule type" value="Genomic_DNA"/>
</dbReference>
<dbReference type="Gene3D" id="1.10.10.60">
    <property type="entry name" value="Homeodomain-like"/>
    <property type="match status" value="1"/>
</dbReference>
<keyword evidence="1 2" id="KW-0238">DNA-binding</keyword>
<reference evidence="4 5" key="1">
    <citation type="submission" date="2022-12" db="EMBL/GenBank/DDBJ databases">
        <title>Complete genome sequencing of Dickeya lacustris type strain LMG30899.</title>
        <authorList>
            <person name="Dobhal S."/>
            <person name="Arizala D."/>
            <person name="Arif M."/>
        </authorList>
    </citation>
    <scope>NUCLEOTIDE SEQUENCE [LARGE SCALE GENOMIC DNA]</scope>
    <source>
        <strain evidence="4 5">LMG30899</strain>
    </source>
</reference>
<dbReference type="InterPro" id="IPR050109">
    <property type="entry name" value="HTH-type_TetR-like_transc_reg"/>
</dbReference>
<dbReference type="InterPro" id="IPR009057">
    <property type="entry name" value="Homeodomain-like_sf"/>
</dbReference>
<protein>
    <submittedName>
        <fullName evidence="4">TetR/AcrR family transcriptional regulator</fullName>
    </submittedName>
</protein>
<dbReference type="InterPro" id="IPR039536">
    <property type="entry name" value="TetR_C_Proteobacteria"/>
</dbReference>
<evidence type="ECO:0000256" key="2">
    <source>
        <dbReference type="PROSITE-ProRule" id="PRU00335"/>
    </source>
</evidence>
<dbReference type="PANTHER" id="PTHR30055:SF146">
    <property type="entry name" value="HTH-TYPE TRANSCRIPTIONAL DUAL REGULATOR CECR"/>
    <property type="match status" value="1"/>
</dbReference>
<evidence type="ECO:0000313" key="5">
    <source>
        <dbReference type="Proteomes" id="UP001219630"/>
    </source>
</evidence>
<evidence type="ECO:0000256" key="1">
    <source>
        <dbReference type="ARBA" id="ARBA00023125"/>
    </source>
</evidence>
<gene>
    <name evidence="4" type="ORF">O1Q98_12600</name>
</gene>
<accession>A0ABY8G3K8</accession>
<evidence type="ECO:0000313" key="4">
    <source>
        <dbReference type="EMBL" id="WFN54518.1"/>
    </source>
</evidence>
<dbReference type="Gene3D" id="1.10.357.10">
    <property type="entry name" value="Tetracycline Repressor, domain 2"/>
    <property type="match status" value="1"/>
</dbReference>
<dbReference type="Pfam" id="PF00440">
    <property type="entry name" value="TetR_N"/>
    <property type="match status" value="1"/>
</dbReference>
<keyword evidence="5" id="KW-1185">Reference proteome</keyword>
<sequence>MPTTPAHRTAKGAQRVHDLIVVAAEQFLEHGFEAVAVDNLIARVGGSRRNVYSHFGGKEGLFKAAMLHVSNEMAKPLDKLTIAGREPEEVLPAFGRELVRTALSPRTLAVHRLLTNEGGRFPEIAQEMLAASYLKILDKLADWIATHQAKPASKISNAFPAKVLAEKFMSMTSSDIKLRAIVGLVSLPLSDEDIDNIVNHAVDIFLHGITAR</sequence>
<dbReference type="PRINTS" id="PR00455">
    <property type="entry name" value="HTHTETR"/>
</dbReference>
<dbReference type="PANTHER" id="PTHR30055">
    <property type="entry name" value="HTH-TYPE TRANSCRIPTIONAL REGULATOR RUTR"/>
    <property type="match status" value="1"/>
</dbReference>
<dbReference type="PROSITE" id="PS50977">
    <property type="entry name" value="HTH_TETR_2"/>
    <property type="match status" value="1"/>
</dbReference>
<name>A0ABY8G3K8_9GAMM</name>
<evidence type="ECO:0000259" key="3">
    <source>
        <dbReference type="PROSITE" id="PS50977"/>
    </source>
</evidence>
<dbReference type="InterPro" id="IPR001647">
    <property type="entry name" value="HTH_TetR"/>
</dbReference>
<dbReference type="RefSeq" id="WP_269975599.1">
    <property type="nucleotide sequence ID" value="NZ_CP114280.1"/>
</dbReference>
<proteinExistence type="predicted"/>
<dbReference type="Pfam" id="PF14246">
    <property type="entry name" value="TetR_C_7"/>
    <property type="match status" value="1"/>
</dbReference>
<feature type="domain" description="HTH tetR-type" evidence="3">
    <location>
        <begin position="13"/>
        <end position="73"/>
    </location>
</feature>
<dbReference type="Proteomes" id="UP001219630">
    <property type="component" value="Chromosome"/>
</dbReference>